<dbReference type="Pfam" id="PF00989">
    <property type="entry name" value="PAS"/>
    <property type="match status" value="1"/>
</dbReference>
<dbReference type="PANTHER" id="PTHR43304">
    <property type="entry name" value="PHYTOCHROME-LIKE PROTEIN CPH1"/>
    <property type="match status" value="1"/>
</dbReference>
<dbReference type="PRINTS" id="PR00344">
    <property type="entry name" value="BCTRLSENSOR"/>
</dbReference>
<evidence type="ECO:0000256" key="6">
    <source>
        <dbReference type="SAM" id="Coils"/>
    </source>
</evidence>
<name>A0AAP2RAR8_9EURY</name>
<dbReference type="InterPro" id="IPR001610">
    <property type="entry name" value="PAC"/>
</dbReference>
<dbReference type="GO" id="GO:0006355">
    <property type="term" value="P:regulation of DNA-templated transcription"/>
    <property type="evidence" value="ECO:0007669"/>
    <property type="project" value="InterPro"/>
</dbReference>
<dbReference type="Pfam" id="PF08448">
    <property type="entry name" value="PAS_4"/>
    <property type="match status" value="2"/>
</dbReference>
<dbReference type="GO" id="GO:0004673">
    <property type="term" value="F:protein histidine kinase activity"/>
    <property type="evidence" value="ECO:0007669"/>
    <property type="project" value="UniProtKB-EC"/>
</dbReference>
<evidence type="ECO:0000256" key="3">
    <source>
        <dbReference type="ARBA" id="ARBA00022553"/>
    </source>
</evidence>
<keyword evidence="7" id="KW-0472">Membrane</keyword>
<comment type="catalytic activity">
    <reaction evidence="1">
        <text>ATP + protein L-histidine = ADP + protein N-phospho-L-histidine.</text>
        <dbReference type="EC" id="2.7.13.3"/>
    </reaction>
</comment>
<dbReference type="PROSITE" id="PS50109">
    <property type="entry name" value="HIS_KIN"/>
    <property type="match status" value="1"/>
</dbReference>
<evidence type="ECO:0000259" key="9">
    <source>
        <dbReference type="PROSITE" id="PS50112"/>
    </source>
</evidence>
<feature type="domain" description="Histidine kinase" evidence="8">
    <location>
        <begin position="923"/>
        <end position="1139"/>
    </location>
</feature>
<evidence type="ECO:0000256" key="2">
    <source>
        <dbReference type="ARBA" id="ARBA00012438"/>
    </source>
</evidence>
<protein>
    <recommendedName>
        <fullName evidence="2">histidine kinase</fullName>
        <ecNumber evidence="2">2.7.13.3</ecNumber>
    </recommendedName>
</protein>
<dbReference type="NCBIfam" id="TIGR00229">
    <property type="entry name" value="sensory_box"/>
    <property type="match status" value="6"/>
</dbReference>
<feature type="domain" description="PAC" evidence="10">
    <location>
        <begin position="860"/>
        <end position="912"/>
    </location>
</feature>
<keyword evidence="3" id="KW-0597">Phosphoprotein</keyword>
<evidence type="ECO:0000256" key="5">
    <source>
        <dbReference type="ARBA" id="ARBA00022777"/>
    </source>
</evidence>
<keyword evidence="12" id="KW-1185">Reference proteome</keyword>
<dbReference type="InterPro" id="IPR035965">
    <property type="entry name" value="PAS-like_dom_sf"/>
</dbReference>
<dbReference type="InterPro" id="IPR036890">
    <property type="entry name" value="HATPase_C_sf"/>
</dbReference>
<dbReference type="EC" id="2.7.13.3" evidence="2"/>
<dbReference type="Gene3D" id="3.30.450.20">
    <property type="entry name" value="PAS domain"/>
    <property type="match status" value="6"/>
</dbReference>
<gene>
    <name evidence="11" type="ORF">CUJ83_02735</name>
</gene>
<keyword evidence="6" id="KW-0175">Coiled coil</keyword>
<dbReference type="Proteomes" id="UP001320159">
    <property type="component" value="Unassembled WGS sequence"/>
</dbReference>
<dbReference type="EMBL" id="PGCK01000002">
    <property type="protein sequence ID" value="MCD1293913.1"/>
    <property type="molecule type" value="Genomic_DNA"/>
</dbReference>
<comment type="caution">
    <text evidence="11">The sequence shown here is derived from an EMBL/GenBank/DDBJ whole genome shotgun (WGS) entry which is preliminary data.</text>
</comment>
<feature type="domain" description="PAS" evidence="9">
    <location>
        <begin position="654"/>
        <end position="727"/>
    </location>
</feature>
<feature type="transmembrane region" description="Helical" evidence="7">
    <location>
        <begin position="61"/>
        <end position="80"/>
    </location>
</feature>
<reference evidence="11 12" key="1">
    <citation type="submission" date="2017-11" db="EMBL/GenBank/DDBJ databases">
        <title>Isolation and Characterization of Family Methanocellaceae Species from Potential Methane Hydrate Area Offshore Southwestern Taiwan.</title>
        <authorList>
            <person name="Zhang W.-L."/>
            <person name="Chen W.-C."/>
            <person name="Lai M.-C."/>
            <person name="Chen S.-C."/>
        </authorList>
    </citation>
    <scope>NUCLEOTIDE SEQUENCE [LARGE SCALE GENOMIC DNA]</scope>
    <source>
        <strain evidence="11 12">CWC-04</strain>
    </source>
</reference>
<feature type="domain" description="PAC" evidence="10">
    <location>
        <begin position="603"/>
        <end position="653"/>
    </location>
</feature>
<keyword evidence="7" id="KW-0812">Transmembrane</keyword>
<dbReference type="AlphaFoldDB" id="A0AAP2RAR8"/>
<sequence>MFERISSQKNKFRLIILGSLLLLCILLTIYVNIYLGIDIVFTHLFYIPIILAGLWYRKKAIYVALFLGLFHVISNVIISGTVMPNSLIRAIIFVIVAVVVGSLSERKDLLYDKLNESHRMLSNIIEFYPDATLIIDNNHNVVAWNKAMEDMTGVQAGDMMGKGDHEYSVPFYGRRGPMLIDLVDLPDEELTKYKYVYKADGKLECPSIKARLKGKNVYLHGTATKLCDKEGNFIGAIESLRDITEKRLAEEALMDALKRFEAIFENTPLVAIQGFDKEGTILHWNTASKDLYGYKVEEVIGRKMQDILICPDQTDTFEKTLGHIVRTGESSSGNEWKVLTKAGKQRWVYSSIFPIFEHGSVVEVYCMDVDITDRRNMEEELRRARDQLEIRVEERTAELARARGTLQTILDTVPIGVVVAESNTGKISYFTNCAKDLFDIPAFGYAEDMGPTSYELLNPDGSPVHPEDLPLSRSLYHGEYINNKEVVICHKDGRRLTVLMSSAPVIDKDGRIMSAVSSIVNITKRKEAQEELEFKSLLLDSATDSVFVHDFDGKIIYVNEAAYKTRGYTREELLGMKLRDILTEDYKKLIRPRMESLFTTGRAVYESAHLKKDGTVMPVEVHIQVVNIKGRMLYASIVRDVTELKRVDNALRESEAKYRELVQNANSIILRMDPAGNIIFFNEFAQSFFGYNEEEIMGKNVIDTIVPETDTFGRNLSGVIRNIISHPEQYQYNENENIRKNGERVWVAWTNKAIFDETGKVSEIICIGTDITGRKKAEEELYEKREMLQLVIDNIPQSIFWKDLNSVYLGCNTNFAKVSGIGAPENIAGKTDFDLAWSKDEAITFRTYDRRVMDSDRPEYNIIVKVRQADGKKAWLDINKIPLHDKWGNVIGMLGTHEDITERKRAEEALREAKSQVELYLDLMSHDINNMNQAGMGYLEMALEKLELSEEDRLLLIKSLDSLKNSSQLIENVRKIQMVKEGEIKSEIIDAGELLKTISEEYSHIHGKDVTINYVHRPGFKVLANVLLKDVFENLVWNAIKHSADSVTIDINITKIYEDGKKYYKFIIEDNGPGISDEMKEIIFTRLQRGKTKATGKGIGLYLVKTLVEEFNGRVWVEDRVPGDHGKGSKFVVIVPAAYEENVSVE</sequence>
<proteinExistence type="predicted"/>
<dbReference type="InterPro" id="IPR003594">
    <property type="entry name" value="HATPase_dom"/>
</dbReference>
<dbReference type="SMART" id="SM00387">
    <property type="entry name" value="HATPase_c"/>
    <property type="match status" value="1"/>
</dbReference>
<evidence type="ECO:0000259" key="10">
    <source>
        <dbReference type="PROSITE" id="PS50113"/>
    </source>
</evidence>
<dbReference type="SMART" id="SM00091">
    <property type="entry name" value="PAS"/>
    <property type="match status" value="6"/>
</dbReference>
<evidence type="ECO:0000256" key="7">
    <source>
        <dbReference type="SAM" id="Phobius"/>
    </source>
</evidence>
<dbReference type="InterPro" id="IPR013767">
    <property type="entry name" value="PAS_fold"/>
</dbReference>
<evidence type="ECO:0000259" key="8">
    <source>
        <dbReference type="PROSITE" id="PS50109"/>
    </source>
</evidence>
<dbReference type="PANTHER" id="PTHR43304:SF1">
    <property type="entry name" value="PAC DOMAIN-CONTAINING PROTEIN"/>
    <property type="match status" value="1"/>
</dbReference>
<dbReference type="PROSITE" id="PS50112">
    <property type="entry name" value="PAS"/>
    <property type="match status" value="4"/>
</dbReference>
<dbReference type="InterPro" id="IPR052162">
    <property type="entry name" value="Sensor_kinase/Photoreceptor"/>
</dbReference>
<dbReference type="InterPro" id="IPR000700">
    <property type="entry name" value="PAS-assoc_C"/>
</dbReference>
<feature type="coiled-coil region" evidence="6">
    <location>
        <begin position="367"/>
        <end position="405"/>
    </location>
</feature>
<keyword evidence="5" id="KW-0418">Kinase</keyword>
<dbReference type="SUPFAM" id="SSF55785">
    <property type="entry name" value="PYP-like sensor domain (PAS domain)"/>
    <property type="match status" value="6"/>
</dbReference>
<evidence type="ECO:0000256" key="4">
    <source>
        <dbReference type="ARBA" id="ARBA00022679"/>
    </source>
</evidence>
<dbReference type="InterPro" id="IPR005467">
    <property type="entry name" value="His_kinase_dom"/>
</dbReference>
<dbReference type="Gene3D" id="3.30.565.10">
    <property type="entry name" value="Histidine kinase-like ATPase, C-terminal domain"/>
    <property type="match status" value="1"/>
</dbReference>
<feature type="domain" description="PAC" evidence="10">
    <location>
        <begin position="201"/>
        <end position="255"/>
    </location>
</feature>
<organism evidence="11 12">
    <name type="scientific">Methanooceanicella nereidis</name>
    <dbReference type="NCBI Taxonomy" id="2052831"/>
    <lineage>
        <taxon>Archaea</taxon>
        <taxon>Methanobacteriati</taxon>
        <taxon>Methanobacteriota</taxon>
        <taxon>Stenosarchaea group</taxon>
        <taxon>Methanomicrobia</taxon>
        <taxon>Methanocellales</taxon>
        <taxon>Methanocellaceae</taxon>
        <taxon>Methanooceanicella</taxon>
    </lineage>
</organism>
<feature type="transmembrane region" description="Helical" evidence="7">
    <location>
        <begin position="39"/>
        <end position="56"/>
    </location>
</feature>
<evidence type="ECO:0000313" key="12">
    <source>
        <dbReference type="Proteomes" id="UP001320159"/>
    </source>
</evidence>
<feature type="domain" description="PAS" evidence="9">
    <location>
        <begin position="256"/>
        <end position="328"/>
    </location>
</feature>
<dbReference type="SMART" id="SM00086">
    <property type="entry name" value="PAC"/>
    <property type="match status" value="6"/>
</dbReference>
<accession>A0AAP2RAR8</accession>
<dbReference type="CDD" id="cd00130">
    <property type="entry name" value="PAS"/>
    <property type="match status" value="5"/>
</dbReference>
<dbReference type="Pfam" id="PF02518">
    <property type="entry name" value="HATPase_c"/>
    <property type="match status" value="1"/>
</dbReference>
<dbReference type="InterPro" id="IPR000014">
    <property type="entry name" value="PAS"/>
</dbReference>
<dbReference type="SUPFAM" id="SSF55874">
    <property type="entry name" value="ATPase domain of HSP90 chaperone/DNA topoisomerase II/histidine kinase"/>
    <property type="match status" value="1"/>
</dbReference>
<dbReference type="Pfam" id="PF13426">
    <property type="entry name" value="PAS_9"/>
    <property type="match status" value="3"/>
</dbReference>
<dbReference type="InterPro" id="IPR004358">
    <property type="entry name" value="Sig_transdc_His_kin-like_C"/>
</dbReference>
<dbReference type="RefSeq" id="WP_230740371.1">
    <property type="nucleotide sequence ID" value="NZ_PGCK01000002.1"/>
</dbReference>
<keyword evidence="7" id="KW-1133">Transmembrane helix</keyword>
<keyword evidence="4" id="KW-0808">Transferase</keyword>
<feature type="transmembrane region" description="Helical" evidence="7">
    <location>
        <begin position="12"/>
        <end position="33"/>
    </location>
</feature>
<feature type="domain" description="PAS" evidence="9">
    <location>
        <begin position="531"/>
        <end position="601"/>
    </location>
</feature>
<feature type="domain" description="PAS" evidence="9">
    <location>
        <begin position="117"/>
        <end position="162"/>
    </location>
</feature>
<feature type="domain" description="PAC" evidence="10">
    <location>
        <begin position="482"/>
        <end position="534"/>
    </location>
</feature>
<dbReference type="PROSITE" id="PS50113">
    <property type="entry name" value="PAC"/>
    <property type="match status" value="6"/>
</dbReference>
<evidence type="ECO:0000256" key="1">
    <source>
        <dbReference type="ARBA" id="ARBA00000085"/>
    </source>
</evidence>
<evidence type="ECO:0000313" key="11">
    <source>
        <dbReference type="EMBL" id="MCD1293913.1"/>
    </source>
</evidence>
<feature type="domain" description="PAC" evidence="10">
    <location>
        <begin position="332"/>
        <end position="383"/>
    </location>
</feature>
<dbReference type="InterPro" id="IPR013656">
    <property type="entry name" value="PAS_4"/>
</dbReference>
<feature type="domain" description="PAC" evidence="10">
    <location>
        <begin position="731"/>
        <end position="783"/>
    </location>
</feature>